<dbReference type="InterPro" id="IPR015943">
    <property type="entry name" value="WD40/YVTN_repeat-like_dom_sf"/>
</dbReference>
<evidence type="ECO:0000313" key="5">
    <source>
        <dbReference type="EMBL" id="KAF6837184.1"/>
    </source>
</evidence>
<dbReference type="PROSITE" id="PS50837">
    <property type="entry name" value="NACHT"/>
    <property type="match status" value="1"/>
</dbReference>
<dbReference type="InterPro" id="IPR027417">
    <property type="entry name" value="P-loop_NTPase"/>
</dbReference>
<feature type="repeat" description="WD" evidence="2">
    <location>
        <begin position="552"/>
        <end position="593"/>
    </location>
</feature>
<protein>
    <submittedName>
        <fullName evidence="5">Vegetative incompatibility protein het-e-1</fullName>
    </submittedName>
</protein>
<dbReference type="EMBL" id="WIGO01000027">
    <property type="protein sequence ID" value="KAF6837184.1"/>
    <property type="molecule type" value="Genomic_DNA"/>
</dbReference>
<dbReference type="Proteomes" id="UP000654918">
    <property type="component" value="Unassembled WGS sequence"/>
</dbReference>
<keyword evidence="2" id="KW-0853">WD repeat</keyword>
<evidence type="ECO:0000313" key="6">
    <source>
        <dbReference type="Proteomes" id="UP000654918"/>
    </source>
</evidence>
<gene>
    <name evidence="5" type="ORF">CPLU01_03296</name>
</gene>
<evidence type="ECO:0000256" key="2">
    <source>
        <dbReference type="PROSITE-ProRule" id="PRU00221"/>
    </source>
</evidence>
<feature type="repeat" description="WD" evidence="2">
    <location>
        <begin position="521"/>
        <end position="551"/>
    </location>
</feature>
<feature type="domain" description="NACHT" evidence="4">
    <location>
        <begin position="104"/>
        <end position="217"/>
    </location>
</feature>
<evidence type="ECO:0000256" key="1">
    <source>
        <dbReference type="ARBA" id="ARBA00022737"/>
    </source>
</evidence>
<dbReference type="InterPro" id="IPR036322">
    <property type="entry name" value="WD40_repeat_dom_sf"/>
</dbReference>
<evidence type="ECO:0000259" key="4">
    <source>
        <dbReference type="PROSITE" id="PS50837"/>
    </source>
</evidence>
<comment type="caution">
    <text evidence="5">The sequence shown here is derived from an EMBL/GenBank/DDBJ whole genome shotgun (WGS) entry which is preliminary data.</text>
</comment>
<dbReference type="CDD" id="cd00200">
    <property type="entry name" value="WD40"/>
    <property type="match status" value="1"/>
</dbReference>
<dbReference type="SUPFAM" id="SSF50978">
    <property type="entry name" value="WD40 repeat-like"/>
    <property type="match status" value="1"/>
</dbReference>
<dbReference type="Pfam" id="PF00400">
    <property type="entry name" value="WD40"/>
    <property type="match status" value="3"/>
</dbReference>
<dbReference type="AlphaFoldDB" id="A0A8H6NKV9"/>
<dbReference type="PROSITE" id="PS50082">
    <property type="entry name" value="WD_REPEATS_2"/>
    <property type="match status" value="2"/>
</dbReference>
<organism evidence="5 6">
    <name type="scientific">Colletotrichum plurivorum</name>
    <dbReference type="NCBI Taxonomy" id="2175906"/>
    <lineage>
        <taxon>Eukaryota</taxon>
        <taxon>Fungi</taxon>
        <taxon>Dikarya</taxon>
        <taxon>Ascomycota</taxon>
        <taxon>Pezizomycotina</taxon>
        <taxon>Sordariomycetes</taxon>
        <taxon>Hypocreomycetidae</taxon>
        <taxon>Glomerellales</taxon>
        <taxon>Glomerellaceae</taxon>
        <taxon>Colletotrichum</taxon>
        <taxon>Colletotrichum orchidearum species complex</taxon>
    </lineage>
</organism>
<dbReference type="PROSITE" id="PS50294">
    <property type="entry name" value="WD_REPEATS_REGION"/>
    <property type="match status" value="1"/>
</dbReference>
<dbReference type="InterPro" id="IPR007111">
    <property type="entry name" value="NACHT_NTPase"/>
</dbReference>
<dbReference type="SUPFAM" id="SSF52540">
    <property type="entry name" value="P-loop containing nucleoside triphosphate hydrolases"/>
    <property type="match status" value="1"/>
</dbReference>
<dbReference type="SMART" id="SM00320">
    <property type="entry name" value="WD40"/>
    <property type="match status" value="4"/>
</dbReference>
<evidence type="ECO:0000256" key="3">
    <source>
        <dbReference type="SAM" id="MobiDB-lite"/>
    </source>
</evidence>
<dbReference type="Pfam" id="PF24883">
    <property type="entry name" value="NPHP3_N"/>
    <property type="match status" value="1"/>
</dbReference>
<dbReference type="Gene3D" id="3.40.50.300">
    <property type="entry name" value="P-loop containing nucleotide triphosphate hydrolases"/>
    <property type="match status" value="1"/>
</dbReference>
<accession>A0A8H6NKV9</accession>
<proteinExistence type="predicted"/>
<name>A0A8H6NKV9_9PEZI</name>
<sequence>MANAGMNFSNHGSGSQPVFVGDGTQNVHAGVGNQYNAQYNADNIRFYNTFEDQNKRFLEDLMPSDPQFDKDRIIRTNGHLFRDSYIWILENETFHQWLAGEESGLLWVRGDPGKGKTMLLCGIIEELQRREPGCKLVYFFCQATNNNLNTAHAVLRGILYLMIKDEPGMIKELREVYHGQRLFEDANGWDVLCRMFTSVMAQSDSQGTMIIIDALDECIKDQRGLAPAAPKSAHLSLELNERAVSAAVVTFIKHKVNQLTTTHEYDLETRHLVYSYLVEKASNTFLWAALACRQLADINLDNWNVESKLEEFPAGLDELYARMLDQVTSSKFNAGLLTQILAIALSVFRPVEILELKHLLGPQEPEEDYQFTEVEQFFKQSFLHWLEAMSLLRCIFERIRCIMNLSRTIQGIEIAPLQVYHSALIFSPTSSIIRKLYRSEEPKWLTTKPRVKNAWSPLLQTMGPYYDRSKWFPNDPFAIFSPDGNTIASIEDECIRFWDAMTGQFLRSITSHEGFQSLVTAFSPDGENIATASYKHVVKIWDVRTGQLLQELRGHLQAVCSVDYSKDGFQLLSASDDGSIKLWSPLTGKVLRTFLSHERRVVSAVFAVFSPDDQTIVSASYGSLKVWDVTTSQCLRTMEIDMPKSIVLMQDGITLVVAFQCHGDVEVWDISSGRCLRIFRDIFYEADSVEIWDATNDSFVRSIDGSGHPGSFAFSPNATFLAIAWGGKIGHLEIWSVNEGTCVGRINLPTAPTDWSWMRFSESGSLLSTSEGNFDLDWSAGPLKLTPRVEEPDDYYVSKDQWIMKGSTRLLWLPVDYRPHSHSVWGSTVALGLSSGALVILQLAYV</sequence>
<keyword evidence="1" id="KW-0677">Repeat</keyword>
<feature type="region of interest" description="Disordered" evidence="3">
    <location>
        <begin position="1"/>
        <end position="21"/>
    </location>
</feature>
<dbReference type="InterPro" id="IPR056884">
    <property type="entry name" value="NPHP3-like_N"/>
</dbReference>
<reference evidence="5" key="1">
    <citation type="journal article" date="2020" name="Phytopathology">
        <title>Genome Sequence Resources of Colletotrichum truncatum, C. plurivorum, C. musicola, and C. sojae: Four Species Pathogenic to Soybean (Glycine max).</title>
        <authorList>
            <person name="Rogerio F."/>
            <person name="Boufleur T.R."/>
            <person name="Ciampi-Guillardi M."/>
            <person name="Sukno S.A."/>
            <person name="Thon M.R."/>
            <person name="Massola Junior N.S."/>
            <person name="Baroncelli R."/>
        </authorList>
    </citation>
    <scope>NUCLEOTIDE SEQUENCE</scope>
    <source>
        <strain evidence="5">LFN00145</strain>
    </source>
</reference>
<dbReference type="InterPro" id="IPR001680">
    <property type="entry name" value="WD40_rpt"/>
</dbReference>
<feature type="compositionally biased region" description="Polar residues" evidence="3">
    <location>
        <begin position="1"/>
        <end position="16"/>
    </location>
</feature>
<dbReference type="PANTHER" id="PTHR10039">
    <property type="entry name" value="AMELOGENIN"/>
    <property type="match status" value="1"/>
</dbReference>
<keyword evidence="6" id="KW-1185">Reference proteome</keyword>
<dbReference type="Gene3D" id="2.130.10.10">
    <property type="entry name" value="YVTN repeat-like/Quinoprotein amine dehydrogenase"/>
    <property type="match status" value="2"/>
</dbReference>